<evidence type="ECO:0000256" key="2">
    <source>
        <dbReference type="ARBA" id="ARBA00022840"/>
    </source>
</evidence>
<evidence type="ECO:0000313" key="3">
    <source>
        <dbReference type="EMBL" id="VTN08828.1"/>
    </source>
</evidence>
<protein>
    <submittedName>
        <fullName evidence="3">AFG1-like ATPase</fullName>
    </submittedName>
</protein>
<dbReference type="InterPro" id="IPR005654">
    <property type="entry name" value="ATPase_AFG1-like"/>
</dbReference>
<dbReference type="GO" id="GO:0005524">
    <property type="term" value="F:ATP binding"/>
    <property type="evidence" value="ECO:0007669"/>
    <property type="project" value="UniProtKB-KW"/>
</dbReference>
<gene>
    <name evidence="3" type="ORF">NCTC9185_00708</name>
</gene>
<dbReference type="EMBL" id="CABDVU010000001">
    <property type="protein sequence ID" value="VTN08828.1"/>
    <property type="molecule type" value="Genomic_DNA"/>
</dbReference>
<reference evidence="3 4" key="1">
    <citation type="submission" date="2019-04" db="EMBL/GenBank/DDBJ databases">
        <authorList>
            <consortium name="Pathogen Informatics"/>
        </authorList>
    </citation>
    <scope>NUCLEOTIDE SEQUENCE [LARGE SCALE GENOMIC DNA]</scope>
    <source>
        <strain evidence="3 4">NCTC9185</strain>
    </source>
</reference>
<keyword evidence="1" id="KW-0547">Nucleotide-binding</keyword>
<evidence type="ECO:0000313" key="4">
    <source>
        <dbReference type="Proteomes" id="UP000339249"/>
    </source>
</evidence>
<name>A0A4U9CYL3_RAOTE</name>
<dbReference type="Proteomes" id="UP000339249">
    <property type="component" value="Unassembled WGS sequence"/>
</dbReference>
<dbReference type="Pfam" id="PF03969">
    <property type="entry name" value="AFG1_ATPase"/>
    <property type="match status" value="1"/>
</dbReference>
<dbReference type="AlphaFoldDB" id="A0A4U9CYL3"/>
<proteinExistence type="predicted"/>
<sequence length="139" mass="14925">MPGSAADPAVGPTRRRHALPEPAARALTLPVGYRTLEVASAPAAFLHFTFSQLCQGPTSVMDYLTPVRKPFMLAAGPGAAFRSRGTGGAAAVFNLVDVLYEKQCRLVLVSECGLPELVAGVEREDIQRTYSRLQQLRQG</sequence>
<organism evidence="3 4">
    <name type="scientific">Raoultella terrigena</name>
    <name type="common">Klebsiella terrigena</name>
    <dbReference type="NCBI Taxonomy" id="577"/>
    <lineage>
        <taxon>Bacteria</taxon>
        <taxon>Pseudomonadati</taxon>
        <taxon>Pseudomonadota</taxon>
        <taxon>Gammaproteobacteria</taxon>
        <taxon>Enterobacterales</taxon>
        <taxon>Enterobacteriaceae</taxon>
        <taxon>Klebsiella/Raoultella group</taxon>
        <taxon>Raoultella</taxon>
    </lineage>
</organism>
<keyword evidence="2" id="KW-0067">ATP-binding</keyword>
<evidence type="ECO:0000256" key="1">
    <source>
        <dbReference type="ARBA" id="ARBA00022741"/>
    </source>
</evidence>
<dbReference type="GO" id="GO:0016887">
    <property type="term" value="F:ATP hydrolysis activity"/>
    <property type="evidence" value="ECO:0007669"/>
    <property type="project" value="InterPro"/>
</dbReference>
<accession>A0A4U9CYL3</accession>